<dbReference type="InterPro" id="IPR036866">
    <property type="entry name" value="RibonucZ/Hydroxyglut_hydro"/>
</dbReference>
<dbReference type="InterPro" id="IPR001279">
    <property type="entry name" value="Metallo-B-lactamas"/>
</dbReference>
<evidence type="ECO:0000313" key="3">
    <source>
        <dbReference type="EMBL" id="MFD2419033.1"/>
    </source>
</evidence>
<dbReference type="Gene3D" id="3.60.15.10">
    <property type="entry name" value="Ribonuclease Z/Hydroxyacylglutathione hydrolase-like"/>
    <property type="match status" value="1"/>
</dbReference>
<dbReference type="InterPro" id="IPR041141">
    <property type="entry name" value="CmlA_N"/>
</dbReference>
<sequence>MRVEGLIDNFCAWLHSFAPVAGAMNTAKLHLPLLDSFVENPNDHARAVADPAMKGGYFLDVDVARIDEVRDLRHTITENNKAAIALANAIAEAEQLLRDEATGYGMSELYARLPEEVRGCAELVYDLDHHPQLRFMEALLYRTPVHRPARESIDLSVDDGSSPPFILSTPRLPAAGHLQLPLRLADPAIDTLFACERAGRPADELADLLGVGPDQRDLLLSLLTPERPLVEGRHVTEGARIRYFGHACILLQTPSVAILVDPFISSDTAAGDRLTYADLPDRIDYVLITHGHQDHIVMETLLHIRNRVDLVVVPRSGSGFRQDPSIRLFLEAAGFHVREVDDFDVVPFADGSITATPFLGEHCDLDIRAKTTYWVDLAGKRVFVGADSSGLDRELYARIRAVLGPADIGFVGMECDGAPLTWLYRPLFTRPIPRKLSETRKLSGSNAAQALGIVQELGITQAFVYAMGEEDWLQHVMATSYTPDSYQLQEVDEFLLMCKREGIEAEHLLRHRELSW</sequence>
<comment type="caution">
    <text evidence="3">The sequence shown here is derived from an EMBL/GenBank/DDBJ whole genome shotgun (WGS) entry which is preliminary data.</text>
</comment>
<reference evidence="4" key="1">
    <citation type="journal article" date="2019" name="Int. J. Syst. Evol. Microbiol.">
        <title>The Global Catalogue of Microorganisms (GCM) 10K type strain sequencing project: providing services to taxonomists for standard genome sequencing and annotation.</title>
        <authorList>
            <consortium name="The Broad Institute Genomics Platform"/>
            <consortium name="The Broad Institute Genome Sequencing Center for Infectious Disease"/>
            <person name="Wu L."/>
            <person name="Ma J."/>
        </authorList>
    </citation>
    <scope>NUCLEOTIDE SEQUENCE [LARGE SCALE GENOMIC DNA]</scope>
    <source>
        <strain evidence="4">CGMCC 4.7645</strain>
    </source>
</reference>
<gene>
    <name evidence="3" type="ORF">ACFSXZ_22125</name>
</gene>
<proteinExistence type="predicted"/>
<dbReference type="Pfam" id="PF12706">
    <property type="entry name" value="Lactamase_B_2"/>
    <property type="match status" value="1"/>
</dbReference>
<feature type="domain" description="Metallo-beta-lactamase" evidence="1">
    <location>
        <begin position="258"/>
        <end position="411"/>
    </location>
</feature>
<dbReference type="RefSeq" id="WP_378267053.1">
    <property type="nucleotide sequence ID" value="NZ_JBHUKR010000011.1"/>
</dbReference>
<name>A0ABW5FVG8_9PSEU</name>
<evidence type="ECO:0000313" key="4">
    <source>
        <dbReference type="Proteomes" id="UP001597417"/>
    </source>
</evidence>
<dbReference type="PANTHER" id="PTHR43546:SF3">
    <property type="entry name" value="UPF0173 METAL-DEPENDENT HYDROLASE MJ1163"/>
    <property type="match status" value="1"/>
</dbReference>
<organism evidence="3 4">
    <name type="scientific">Amycolatopsis pigmentata</name>
    <dbReference type="NCBI Taxonomy" id="450801"/>
    <lineage>
        <taxon>Bacteria</taxon>
        <taxon>Bacillati</taxon>
        <taxon>Actinomycetota</taxon>
        <taxon>Actinomycetes</taxon>
        <taxon>Pseudonocardiales</taxon>
        <taxon>Pseudonocardiaceae</taxon>
        <taxon>Amycolatopsis</taxon>
    </lineage>
</organism>
<accession>A0ABW5FVG8</accession>
<dbReference type="Pfam" id="PF18456">
    <property type="entry name" value="CmlA_N"/>
    <property type="match status" value="1"/>
</dbReference>
<dbReference type="SUPFAM" id="SSF56281">
    <property type="entry name" value="Metallo-hydrolase/oxidoreductase"/>
    <property type="match status" value="1"/>
</dbReference>
<feature type="domain" description="Diiron non-heme beta-hydroxylase N-terminal" evidence="2">
    <location>
        <begin position="2"/>
        <end position="225"/>
    </location>
</feature>
<evidence type="ECO:0000259" key="1">
    <source>
        <dbReference type="Pfam" id="PF12706"/>
    </source>
</evidence>
<evidence type="ECO:0000259" key="2">
    <source>
        <dbReference type="Pfam" id="PF18456"/>
    </source>
</evidence>
<dbReference type="Proteomes" id="UP001597417">
    <property type="component" value="Unassembled WGS sequence"/>
</dbReference>
<dbReference type="InterPro" id="IPR050114">
    <property type="entry name" value="UPF0173_UPF0282_UlaG_hydrolase"/>
</dbReference>
<protein>
    <submittedName>
        <fullName evidence="3">MBL fold metallo-hydrolase</fullName>
    </submittedName>
</protein>
<dbReference type="EMBL" id="JBHUKR010000011">
    <property type="protein sequence ID" value="MFD2419033.1"/>
    <property type="molecule type" value="Genomic_DNA"/>
</dbReference>
<dbReference type="PANTHER" id="PTHR43546">
    <property type="entry name" value="UPF0173 METAL-DEPENDENT HYDROLASE MJ1163-RELATED"/>
    <property type="match status" value="1"/>
</dbReference>
<keyword evidence="4" id="KW-1185">Reference proteome</keyword>